<dbReference type="PROSITE" id="PS50885">
    <property type="entry name" value="HAMP"/>
    <property type="match status" value="1"/>
</dbReference>
<organism evidence="17 18">
    <name type="scientific">Roseateles flavus</name>
    <dbReference type="NCBI Taxonomy" id="3149041"/>
    <lineage>
        <taxon>Bacteria</taxon>
        <taxon>Pseudomonadati</taxon>
        <taxon>Pseudomonadota</taxon>
        <taxon>Betaproteobacteria</taxon>
        <taxon>Burkholderiales</taxon>
        <taxon>Sphaerotilaceae</taxon>
        <taxon>Roseateles</taxon>
    </lineage>
</organism>
<keyword evidence="7 14" id="KW-0812">Transmembrane</keyword>
<name>A0ABV0GF96_9BURK</name>
<feature type="domain" description="Histidine kinase" evidence="15">
    <location>
        <begin position="231"/>
        <end position="444"/>
    </location>
</feature>
<evidence type="ECO:0000256" key="14">
    <source>
        <dbReference type="RuleBase" id="RU364088"/>
    </source>
</evidence>
<keyword evidence="10 14" id="KW-0067">ATP-binding</keyword>
<comment type="function">
    <text evidence="14">Member of a two-component regulatory system.</text>
</comment>
<dbReference type="InterPro" id="IPR004358">
    <property type="entry name" value="Sig_transdc_His_kin-like_C"/>
</dbReference>
<dbReference type="SMART" id="SM00304">
    <property type="entry name" value="HAMP"/>
    <property type="match status" value="1"/>
</dbReference>
<comment type="subcellular location">
    <subcellularLocation>
        <location evidence="2 14">Cell inner membrane</location>
    </subcellularLocation>
</comment>
<dbReference type="EC" id="2.7.13.3" evidence="14"/>
<dbReference type="NCBIfam" id="TIGR01386">
    <property type="entry name" value="cztS_silS_copS"/>
    <property type="match status" value="1"/>
</dbReference>
<feature type="transmembrane region" description="Helical" evidence="14">
    <location>
        <begin position="20"/>
        <end position="41"/>
    </location>
</feature>
<dbReference type="Gene3D" id="1.10.287.130">
    <property type="match status" value="1"/>
</dbReference>
<comment type="caution">
    <text evidence="17">The sequence shown here is derived from an EMBL/GenBank/DDBJ whole genome shotgun (WGS) entry which is preliminary data.</text>
</comment>
<dbReference type="SMART" id="SM00388">
    <property type="entry name" value="HisKA"/>
    <property type="match status" value="1"/>
</dbReference>
<evidence type="ECO:0000256" key="5">
    <source>
        <dbReference type="ARBA" id="ARBA00022553"/>
    </source>
</evidence>
<dbReference type="SMART" id="SM00387">
    <property type="entry name" value="HATPase_c"/>
    <property type="match status" value="1"/>
</dbReference>
<evidence type="ECO:0000256" key="2">
    <source>
        <dbReference type="ARBA" id="ARBA00004533"/>
    </source>
</evidence>
<reference evidence="17 18" key="1">
    <citation type="submission" date="2024-05" db="EMBL/GenBank/DDBJ databases">
        <title>Roseateles sp. 2.12 16S ribosomal RNA gene Genome sequencing and assembly.</title>
        <authorList>
            <person name="Woo H."/>
        </authorList>
    </citation>
    <scope>NUCLEOTIDE SEQUENCE [LARGE SCALE GENOMIC DNA]</scope>
    <source>
        <strain evidence="17 18">2.12</strain>
    </source>
</reference>
<keyword evidence="13 14" id="KW-0472">Membrane</keyword>
<dbReference type="InterPro" id="IPR050428">
    <property type="entry name" value="TCS_sensor_his_kinase"/>
</dbReference>
<dbReference type="PANTHER" id="PTHR45436:SF9">
    <property type="entry name" value="SENSOR PROTEIN"/>
    <property type="match status" value="1"/>
</dbReference>
<evidence type="ECO:0000256" key="9">
    <source>
        <dbReference type="ARBA" id="ARBA00022777"/>
    </source>
</evidence>
<dbReference type="InterPro" id="IPR003594">
    <property type="entry name" value="HATPase_dom"/>
</dbReference>
<dbReference type="Pfam" id="PF02518">
    <property type="entry name" value="HATPase_c"/>
    <property type="match status" value="1"/>
</dbReference>
<feature type="domain" description="HAMP" evidence="16">
    <location>
        <begin position="170"/>
        <end position="223"/>
    </location>
</feature>
<dbReference type="InterPro" id="IPR003661">
    <property type="entry name" value="HisK_dim/P_dom"/>
</dbReference>
<evidence type="ECO:0000256" key="1">
    <source>
        <dbReference type="ARBA" id="ARBA00000085"/>
    </source>
</evidence>
<dbReference type="CDD" id="cd00082">
    <property type="entry name" value="HisKA"/>
    <property type="match status" value="1"/>
</dbReference>
<dbReference type="Proteomes" id="UP001462640">
    <property type="component" value="Unassembled WGS sequence"/>
</dbReference>
<evidence type="ECO:0000256" key="8">
    <source>
        <dbReference type="ARBA" id="ARBA00022741"/>
    </source>
</evidence>
<feature type="transmembrane region" description="Helical" evidence="14">
    <location>
        <begin position="146"/>
        <end position="169"/>
    </location>
</feature>
<dbReference type="InterPro" id="IPR003660">
    <property type="entry name" value="HAMP_dom"/>
</dbReference>
<dbReference type="InterPro" id="IPR005467">
    <property type="entry name" value="His_kinase_dom"/>
</dbReference>
<evidence type="ECO:0000256" key="6">
    <source>
        <dbReference type="ARBA" id="ARBA00022679"/>
    </source>
</evidence>
<dbReference type="SUPFAM" id="SSF47384">
    <property type="entry name" value="Homodimeric domain of signal transducing histidine kinase"/>
    <property type="match status" value="1"/>
</dbReference>
<keyword evidence="18" id="KW-1185">Reference proteome</keyword>
<evidence type="ECO:0000259" key="16">
    <source>
        <dbReference type="PROSITE" id="PS50885"/>
    </source>
</evidence>
<keyword evidence="5" id="KW-0597">Phosphoprotein</keyword>
<dbReference type="GO" id="GO:0004673">
    <property type="term" value="F:protein histidine kinase activity"/>
    <property type="evidence" value="ECO:0007669"/>
    <property type="project" value="UniProtKB-EC"/>
</dbReference>
<keyword evidence="3 14" id="KW-1003">Cell membrane</keyword>
<dbReference type="InterPro" id="IPR036097">
    <property type="entry name" value="HisK_dim/P_sf"/>
</dbReference>
<dbReference type="Pfam" id="PF00672">
    <property type="entry name" value="HAMP"/>
    <property type="match status" value="1"/>
</dbReference>
<evidence type="ECO:0000313" key="17">
    <source>
        <dbReference type="EMBL" id="MEO3713740.1"/>
    </source>
</evidence>
<dbReference type="PROSITE" id="PS50109">
    <property type="entry name" value="HIS_KIN"/>
    <property type="match status" value="1"/>
</dbReference>
<dbReference type="Gene3D" id="3.30.565.10">
    <property type="entry name" value="Histidine kinase-like ATPase, C-terminal domain"/>
    <property type="match status" value="1"/>
</dbReference>
<dbReference type="PANTHER" id="PTHR45436">
    <property type="entry name" value="SENSOR HISTIDINE KINASE YKOH"/>
    <property type="match status" value="1"/>
</dbReference>
<dbReference type="SUPFAM" id="SSF55874">
    <property type="entry name" value="ATPase domain of HSP90 chaperone/DNA topoisomerase II/histidine kinase"/>
    <property type="match status" value="1"/>
</dbReference>
<dbReference type="EMBL" id="JBDPZC010000006">
    <property type="protein sequence ID" value="MEO3713740.1"/>
    <property type="molecule type" value="Genomic_DNA"/>
</dbReference>
<evidence type="ECO:0000256" key="4">
    <source>
        <dbReference type="ARBA" id="ARBA00022519"/>
    </source>
</evidence>
<evidence type="ECO:0000256" key="12">
    <source>
        <dbReference type="ARBA" id="ARBA00023012"/>
    </source>
</evidence>
<evidence type="ECO:0000259" key="15">
    <source>
        <dbReference type="PROSITE" id="PS50109"/>
    </source>
</evidence>
<evidence type="ECO:0000313" key="18">
    <source>
        <dbReference type="Proteomes" id="UP001462640"/>
    </source>
</evidence>
<evidence type="ECO:0000256" key="11">
    <source>
        <dbReference type="ARBA" id="ARBA00022989"/>
    </source>
</evidence>
<proteinExistence type="predicted"/>
<dbReference type="RefSeq" id="WP_347610431.1">
    <property type="nucleotide sequence ID" value="NZ_JBDPZC010000006.1"/>
</dbReference>
<evidence type="ECO:0000256" key="7">
    <source>
        <dbReference type="ARBA" id="ARBA00022692"/>
    </source>
</evidence>
<keyword evidence="4 14" id="KW-0997">Cell inner membrane</keyword>
<dbReference type="InterPro" id="IPR006290">
    <property type="entry name" value="CztS_silS_copS"/>
</dbReference>
<evidence type="ECO:0000256" key="13">
    <source>
        <dbReference type="ARBA" id="ARBA00023136"/>
    </source>
</evidence>
<evidence type="ECO:0000256" key="3">
    <source>
        <dbReference type="ARBA" id="ARBA00022475"/>
    </source>
</evidence>
<dbReference type="PRINTS" id="PR00344">
    <property type="entry name" value="BCTRLSENSOR"/>
</dbReference>
<sequence>MTVQRSALALRQRLSRWLALQTFIGLGLVCTAVYIVTAATLSNRQDDTLNQKSAMVKHLLQEGRMPVGDPRLKHQLNDFLAGHEELALRLLEKTGHSLYASSSSQPMLPPFKKRHFEVVVPDDPRGVAQAELTLSTRADEVLLRQLGITLLAAAIIGTAAVSIGCIWLVRLGLAPLRHLVEQTRHLTASQLDKRLDGSEQPRELQPLIEQFNALLERLNHAYHRMEGFNADVAHELNTPLATLISSCEVALRKSRSADDLREVLASNLEDLHRIAVIVKDMLFLSHADQGSSARRSEVQSLASLANDVVEFHEPAMQEASLRAEVIGDASGMFDAGLLRRALSNLLGNATRYATAGSKVLVNIEQVPSGAVRLVVLNRGPTIEPDHLPRVFDRFYRGDPARAHGDMNHGLGLSIVAAIAQMHGGEPFAESEAGVTRIGIEIPVR</sequence>
<keyword evidence="11 14" id="KW-1133">Transmembrane helix</keyword>
<dbReference type="Pfam" id="PF00512">
    <property type="entry name" value="HisKA"/>
    <property type="match status" value="1"/>
</dbReference>
<gene>
    <name evidence="17" type="ORF">ABDJ40_13330</name>
</gene>
<dbReference type="InterPro" id="IPR036890">
    <property type="entry name" value="HATPase_C_sf"/>
</dbReference>
<dbReference type="CDD" id="cd00075">
    <property type="entry name" value="HATPase"/>
    <property type="match status" value="1"/>
</dbReference>
<dbReference type="Gene3D" id="6.10.340.10">
    <property type="match status" value="1"/>
</dbReference>
<accession>A0ABV0GF96</accession>
<keyword evidence="9 14" id="KW-0418">Kinase</keyword>
<protein>
    <recommendedName>
        <fullName evidence="14">Sensor protein</fullName>
        <ecNumber evidence="14">2.7.13.3</ecNumber>
    </recommendedName>
</protein>
<evidence type="ECO:0000256" key="10">
    <source>
        <dbReference type="ARBA" id="ARBA00022840"/>
    </source>
</evidence>
<comment type="catalytic activity">
    <reaction evidence="1 14">
        <text>ATP + protein L-histidine = ADP + protein N-phospho-L-histidine.</text>
        <dbReference type="EC" id="2.7.13.3"/>
    </reaction>
</comment>
<keyword evidence="12 14" id="KW-0902">Two-component regulatory system</keyword>
<keyword evidence="6 14" id="KW-0808">Transferase</keyword>
<keyword evidence="8 14" id="KW-0547">Nucleotide-binding</keyword>